<accession>E1K080</accession>
<comment type="caution">
    <text evidence="2">The sequence shown here is derived from an EMBL/GenBank/DDBJ whole genome shotgun (WGS) entry which is preliminary data.</text>
</comment>
<name>E1K080_SOLFR</name>
<protein>
    <recommendedName>
        <fullName evidence="4">Lipoprotein</fullName>
    </recommendedName>
</protein>
<dbReference type="AlphaFoldDB" id="E1K080"/>
<evidence type="ECO:0000313" key="2">
    <source>
        <dbReference type="EMBL" id="EFL49998.1"/>
    </source>
</evidence>
<keyword evidence="3" id="KW-1185">Reference proteome</keyword>
<evidence type="ECO:0000313" key="3">
    <source>
        <dbReference type="Proteomes" id="UP000006250"/>
    </source>
</evidence>
<dbReference type="eggNOG" id="ENOG502ZM2M">
    <property type="taxonomic scope" value="Bacteria"/>
</dbReference>
<sequence length="138" mass="15218" precursor="true">MRRIIGIACIAALTLCLCACNGLNAIGPKEATGKPSVYAKVVKAPDPLLVGCYVRSRPSEYNRPNKYEFCLVKEGDGYAMLYYVMDGKTLATFKDWTGAVINGDSVTAEYDGSRYFVKDGKVWQMTTTGGPHRMLRMD</sequence>
<dbReference type="STRING" id="596151.DesfrDRAFT_3280"/>
<evidence type="ECO:0008006" key="4">
    <source>
        <dbReference type="Google" id="ProtNLM"/>
    </source>
</evidence>
<dbReference type="Proteomes" id="UP000006250">
    <property type="component" value="Unassembled WGS sequence"/>
</dbReference>
<gene>
    <name evidence="2" type="ORF">DesfrDRAFT_3280</name>
</gene>
<organism evidence="2 3">
    <name type="scientific">Solidesulfovibrio fructosivorans JJ]</name>
    <dbReference type="NCBI Taxonomy" id="596151"/>
    <lineage>
        <taxon>Bacteria</taxon>
        <taxon>Pseudomonadati</taxon>
        <taxon>Thermodesulfobacteriota</taxon>
        <taxon>Desulfovibrionia</taxon>
        <taxon>Desulfovibrionales</taxon>
        <taxon>Desulfovibrionaceae</taxon>
        <taxon>Solidesulfovibrio</taxon>
    </lineage>
</organism>
<keyword evidence="1" id="KW-0732">Signal</keyword>
<feature type="signal peptide" evidence="1">
    <location>
        <begin position="1"/>
        <end position="25"/>
    </location>
</feature>
<feature type="chain" id="PRO_5003148309" description="Lipoprotein" evidence="1">
    <location>
        <begin position="26"/>
        <end position="138"/>
    </location>
</feature>
<dbReference type="EMBL" id="AECZ01000028">
    <property type="protein sequence ID" value="EFL49998.1"/>
    <property type="molecule type" value="Genomic_DNA"/>
</dbReference>
<proteinExistence type="predicted"/>
<evidence type="ECO:0000256" key="1">
    <source>
        <dbReference type="SAM" id="SignalP"/>
    </source>
</evidence>
<reference evidence="2 3" key="1">
    <citation type="submission" date="2010-08" db="EMBL/GenBank/DDBJ databases">
        <title>The draft genome of Desulfovibrio fructosovorans JJ.</title>
        <authorList>
            <consortium name="US DOE Joint Genome Institute (JGI-PGF)"/>
            <person name="Lucas S."/>
            <person name="Copeland A."/>
            <person name="Lapidus A."/>
            <person name="Cheng J.-F."/>
            <person name="Bruce D."/>
            <person name="Goodwin L."/>
            <person name="Pitluck S."/>
            <person name="Land M.L."/>
            <person name="Hauser L."/>
            <person name="Chang Y.-J."/>
            <person name="Jeffries C."/>
            <person name="Wall J.D."/>
            <person name="Stahl D.A."/>
            <person name="Arkin A.P."/>
            <person name="Dehal P."/>
            <person name="Stolyar S.M."/>
            <person name="Hazen T.C."/>
            <person name="Woyke T.J."/>
        </authorList>
    </citation>
    <scope>NUCLEOTIDE SEQUENCE [LARGE SCALE GENOMIC DNA]</scope>
    <source>
        <strain evidence="2 3">JJ</strain>
    </source>
</reference>
<dbReference type="RefSeq" id="WP_005995700.1">
    <property type="nucleotide sequence ID" value="NZ_AECZ01000028.1"/>
</dbReference>